<gene>
    <name evidence="1" type="ORF">BpHYR1_053092</name>
</gene>
<protein>
    <submittedName>
        <fullName evidence="1">Uncharacterized protein</fullName>
    </submittedName>
</protein>
<sequence>MASMSCTLHGHLAHFDFGIDQSSLVTVQHSPKEIHRSCSLDDRQFSSNSLASLVNRGCHTFLLTSLYGSWLATLAISATGVNKKWTSSGAFGS</sequence>
<evidence type="ECO:0000313" key="1">
    <source>
        <dbReference type="EMBL" id="RNA18281.1"/>
    </source>
</evidence>
<dbReference type="Proteomes" id="UP000276133">
    <property type="component" value="Unassembled WGS sequence"/>
</dbReference>
<evidence type="ECO:0000313" key="2">
    <source>
        <dbReference type="Proteomes" id="UP000276133"/>
    </source>
</evidence>
<organism evidence="1 2">
    <name type="scientific">Brachionus plicatilis</name>
    <name type="common">Marine rotifer</name>
    <name type="synonym">Brachionus muelleri</name>
    <dbReference type="NCBI Taxonomy" id="10195"/>
    <lineage>
        <taxon>Eukaryota</taxon>
        <taxon>Metazoa</taxon>
        <taxon>Spiralia</taxon>
        <taxon>Gnathifera</taxon>
        <taxon>Rotifera</taxon>
        <taxon>Eurotatoria</taxon>
        <taxon>Monogononta</taxon>
        <taxon>Pseudotrocha</taxon>
        <taxon>Ploima</taxon>
        <taxon>Brachionidae</taxon>
        <taxon>Brachionus</taxon>
    </lineage>
</organism>
<name>A0A3M7R4H6_BRAPC</name>
<comment type="caution">
    <text evidence="1">The sequence shown here is derived from an EMBL/GenBank/DDBJ whole genome shotgun (WGS) entry which is preliminary data.</text>
</comment>
<dbReference type="EMBL" id="REGN01004268">
    <property type="protein sequence ID" value="RNA18281.1"/>
    <property type="molecule type" value="Genomic_DNA"/>
</dbReference>
<dbReference type="AlphaFoldDB" id="A0A3M7R4H6"/>
<keyword evidence="2" id="KW-1185">Reference proteome</keyword>
<accession>A0A3M7R4H6</accession>
<proteinExistence type="predicted"/>
<reference evidence="1 2" key="1">
    <citation type="journal article" date="2018" name="Sci. Rep.">
        <title>Genomic signatures of local adaptation to the degree of environmental predictability in rotifers.</title>
        <authorList>
            <person name="Franch-Gras L."/>
            <person name="Hahn C."/>
            <person name="Garcia-Roger E.M."/>
            <person name="Carmona M.J."/>
            <person name="Serra M."/>
            <person name="Gomez A."/>
        </authorList>
    </citation>
    <scope>NUCLEOTIDE SEQUENCE [LARGE SCALE GENOMIC DNA]</scope>
    <source>
        <strain evidence="1">HYR1</strain>
    </source>
</reference>